<feature type="transmembrane region" description="Helical" evidence="7">
    <location>
        <begin position="270"/>
        <end position="291"/>
    </location>
</feature>
<dbReference type="InterPro" id="IPR002656">
    <property type="entry name" value="Acyl_transf_3_dom"/>
</dbReference>
<dbReference type="EMBL" id="LQRA01000069">
    <property type="protein sequence ID" value="KZE76057.1"/>
    <property type="molecule type" value="Genomic_DNA"/>
</dbReference>
<gene>
    <name evidence="9" type="ORF">AV654_24370</name>
</gene>
<keyword evidence="6 7" id="KW-0472">Membrane</keyword>
<evidence type="ECO:0000256" key="5">
    <source>
        <dbReference type="ARBA" id="ARBA00022989"/>
    </source>
</evidence>
<comment type="similarity">
    <text evidence="2">Belongs to the acyltransferase 3 family.</text>
</comment>
<evidence type="ECO:0000256" key="4">
    <source>
        <dbReference type="ARBA" id="ARBA00022692"/>
    </source>
</evidence>
<dbReference type="RefSeq" id="WP_063184409.1">
    <property type="nucleotide sequence ID" value="NZ_LQRA01000069.1"/>
</dbReference>
<dbReference type="GO" id="GO:0016413">
    <property type="term" value="F:O-acetyltransferase activity"/>
    <property type="evidence" value="ECO:0007669"/>
    <property type="project" value="TreeGrafter"/>
</dbReference>
<feature type="transmembrane region" description="Helical" evidence="7">
    <location>
        <begin position="206"/>
        <end position="223"/>
    </location>
</feature>
<organism evidence="9 10">
    <name type="scientific">Paenibacillus elgii</name>
    <dbReference type="NCBI Taxonomy" id="189691"/>
    <lineage>
        <taxon>Bacteria</taxon>
        <taxon>Bacillati</taxon>
        <taxon>Bacillota</taxon>
        <taxon>Bacilli</taxon>
        <taxon>Bacillales</taxon>
        <taxon>Paenibacillaceae</taxon>
        <taxon>Paenibacillus</taxon>
    </lineage>
</organism>
<dbReference type="Proteomes" id="UP000076563">
    <property type="component" value="Unassembled WGS sequence"/>
</dbReference>
<evidence type="ECO:0000313" key="9">
    <source>
        <dbReference type="EMBL" id="KZE76057.1"/>
    </source>
</evidence>
<keyword evidence="4 7" id="KW-0812">Transmembrane</keyword>
<dbReference type="GO" id="GO:0009246">
    <property type="term" value="P:enterobacterial common antigen biosynthetic process"/>
    <property type="evidence" value="ECO:0007669"/>
    <property type="project" value="TreeGrafter"/>
</dbReference>
<comment type="subcellular location">
    <subcellularLocation>
        <location evidence="1">Cell membrane</location>
        <topology evidence="1">Multi-pass membrane protein</topology>
    </subcellularLocation>
</comment>
<evidence type="ECO:0000256" key="3">
    <source>
        <dbReference type="ARBA" id="ARBA00022475"/>
    </source>
</evidence>
<evidence type="ECO:0000256" key="6">
    <source>
        <dbReference type="ARBA" id="ARBA00023136"/>
    </source>
</evidence>
<dbReference type="STRING" id="1007103.GCA_000213315_03749"/>
<dbReference type="PANTHER" id="PTHR40074:SF2">
    <property type="entry name" value="O-ACETYLTRANSFERASE WECH"/>
    <property type="match status" value="1"/>
</dbReference>
<sequence length="395" mass="44743">MKKNSIEEVHVLRALAFLAVVLQHSIGHYLSEPDTTLSDGVMFTLFLLISKFAVPVFIFITGLVLFYNYDGPLRYGSFLQKRLKDIGVPYLFWSLVYAAPALLQSIGVFTGIQQFAGLAFTGKASYHLWYIVMIIPFYVTFPLWRWVIRNVRSQISTVGRAIAVMMVLAIMYVYGMTLIWPIYQVAEQWNVPVLTPMLTEYADRNSLYFFYYFVLGAVSGLALTQWREWLRRNGALVYAVFFSLSAYLTYRVVAGFENTPASQNHYEDLLLLRPVTAVFLIASILVTYKFGMRAAESVKGVTRRALWLVSQYSYGAYLIHAMMLTWATLLSDLLLPQMNVTLRMILAFILCSAMSVLATFALSRIPFLGQWMTGLGKAKKKPQPVPGLSADSMKG</sequence>
<feature type="transmembrane region" description="Helical" evidence="7">
    <location>
        <begin position="235"/>
        <end position="250"/>
    </location>
</feature>
<feature type="transmembrane region" description="Helical" evidence="7">
    <location>
        <begin position="12"/>
        <end position="30"/>
    </location>
</feature>
<feature type="transmembrane region" description="Helical" evidence="7">
    <location>
        <begin position="90"/>
        <end position="116"/>
    </location>
</feature>
<name>A0A163W9V7_9BACL</name>
<dbReference type="AlphaFoldDB" id="A0A163W9V7"/>
<feature type="transmembrane region" description="Helical" evidence="7">
    <location>
        <begin position="312"/>
        <end position="330"/>
    </location>
</feature>
<dbReference type="eggNOG" id="COG1835">
    <property type="taxonomic scope" value="Bacteria"/>
</dbReference>
<evidence type="ECO:0000256" key="2">
    <source>
        <dbReference type="ARBA" id="ARBA00007400"/>
    </source>
</evidence>
<evidence type="ECO:0000256" key="1">
    <source>
        <dbReference type="ARBA" id="ARBA00004651"/>
    </source>
</evidence>
<dbReference type="OrthoDB" id="569695at2"/>
<dbReference type="Pfam" id="PF01757">
    <property type="entry name" value="Acyl_transf_3"/>
    <property type="match status" value="1"/>
</dbReference>
<dbReference type="PANTHER" id="PTHR40074">
    <property type="entry name" value="O-ACETYLTRANSFERASE WECH"/>
    <property type="match status" value="1"/>
</dbReference>
<feature type="transmembrane region" description="Helical" evidence="7">
    <location>
        <begin position="160"/>
        <end position="186"/>
    </location>
</feature>
<protein>
    <recommendedName>
        <fullName evidence="8">Acyltransferase 3 domain-containing protein</fullName>
    </recommendedName>
</protein>
<evidence type="ECO:0000259" key="8">
    <source>
        <dbReference type="Pfam" id="PF01757"/>
    </source>
</evidence>
<feature type="transmembrane region" description="Helical" evidence="7">
    <location>
        <begin position="128"/>
        <end position="148"/>
    </location>
</feature>
<keyword evidence="10" id="KW-1185">Reference proteome</keyword>
<feature type="transmembrane region" description="Helical" evidence="7">
    <location>
        <begin position="342"/>
        <end position="362"/>
    </location>
</feature>
<comment type="caution">
    <text evidence="9">The sequence shown here is derived from an EMBL/GenBank/DDBJ whole genome shotgun (WGS) entry which is preliminary data.</text>
</comment>
<reference evidence="10" key="1">
    <citation type="submission" date="2016-01" db="EMBL/GenBank/DDBJ databases">
        <title>Draft genome of Chromobacterium sp. F49.</title>
        <authorList>
            <person name="Hong K.W."/>
        </authorList>
    </citation>
    <scope>NUCLEOTIDE SEQUENCE [LARGE SCALE GENOMIC DNA]</scope>
    <source>
        <strain evidence="10">M63</strain>
    </source>
</reference>
<accession>A0A163W9V7</accession>
<feature type="domain" description="Acyltransferase 3" evidence="8">
    <location>
        <begin position="8"/>
        <end position="363"/>
    </location>
</feature>
<feature type="transmembrane region" description="Helical" evidence="7">
    <location>
        <begin position="42"/>
        <end position="69"/>
    </location>
</feature>
<proteinExistence type="inferred from homology"/>
<evidence type="ECO:0000256" key="7">
    <source>
        <dbReference type="SAM" id="Phobius"/>
    </source>
</evidence>
<evidence type="ECO:0000313" key="10">
    <source>
        <dbReference type="Proteomes" id="UP000076563"/>
    </source>
</evidence>
<keyword evidence="5 7" id="KW-1133">Transmembrane helix</keyword>
<dbReference type="GO" id="GO:0005886">
    <property type="term" value="C:plasma membrane"/>
    <property type="evidence" value="ECO:0007669"/>
    <property type="project" value="UniProtKB-SubCell"/>
</dbReference>
<keyword evidence="3" id="KW-1003">Cell membrane</keyword>